<dbReference type="NCBIfam" id="NF006829">
    <property type="entry name" value="PRK09352.1"/>
    <property type="match status" value="1"/>
</dbReference>
<dbReference type="Gene3D" id="3.40.47.10">
    <property type="match status" value="1"/>
</dbReference>
<evidence type="ECO:0000259" key="10">
    <source>
        <dbReference type="Pfam" id="PF08545"/>
    </source>
</evidence>
<dbReference type="PANTHER" id="PTHR43091">
    <property type="entry name" value="3-OXOACYL-[ACYL-CARRIER-PROTEIN] SYNTHASE"/>
    <property type="match status" value="1"/>
</dbReference>
<dbReference type="NCBIfam" id="TIGR00747">
    <property type="entry name" value="fabH"/>
    <property type="match status" value="1"/>
</dbReference>
<evidence type="ECO:0000256" key="7">
    <source>
        <dbReference type="ARBA" id="ARBA00023268"/>
    </source>
</evidence>
<dbReference type="InterPro" id="IPR016039">
    <property type="entry name" value="Thiolase-like"/>
</dbReference>
<comment type="caution">
    <text evidence="11">The sequence shown here is derived from an EMBL/GenBank/DDBJ whole genome shotgun (WGS) entry which is preliminary data.</text>
</comment>
<keyword evidence="7 8" id="KW-0511">Multifunctional enzyme</keyword>
<dbReference type="SUPFAM" id="SSF53901">
    <property type="entry name" value="Thiolase-like"/>
    <property type="match status" value="1"/>
</dbReference>
<dbReference type="EC" id="2.3.1.180" evidence="8"/>
<evidence type="ECO:0000313" key="12">
    <source>
        <dbReference type="Proteomes" id="UP001354971"/>
    </source>
</evidence>
<feature type="domain" description="Beta-ketoacyl-[acyl-carrier-protein] synthase III N-terminal" evidence="10">
    <location>
        <begin position="109"/>
        <end position="188"/>
    </location>
</feature>
<comment type="subcellular location">
    <subcellularLocation>
        <location evidence="8">Cytoplasm</location>
    </subcellularLocation>
</comment>
<comment type="domain">
    <text evidence="8">The last Arg residue of the ACP-binding site is essential for the weak association between ACP/AcpP and FabH.</text>
</comment>
<dbReference type="EMBL" id="JAZDRP010000001">
    <property type="protein sequence ID" value="MEE2525013.1"/>
    <property type="molecule type" value="Genomic_DNA"/>
</dbReference>
<feature type="active site" evidence="8">
    <location>
        <position position="115"/>
    </location>
</feature>
<proteinExistence type="inferred from homology"/>
<dbReference type="GO" id="GO:0033818">
    <property type="term" value="F:beta-ketoacyl-acyl-carrier-protein synthase III activity"/>
    <property type="evidence" value="ECO:0007669"/>
    <property type="project" value="UniProtKB-EC"/>
</dbReference>
<gene>
    <name evidence="8" type="primary">fabH</name>
    <name evidence="11" type="ORF">V0U79_01450</name>
</gene>
<comment type="pathway">
    <text evidence="8">Lipid metabolism; fatty acid biosynthesis.</text>
</comment>
<sequence>MTRIISRVAGQGAYLPERVLTNAEISTFVDTSDEWIQARTGIRERHVAADGETTADLGHAAALAALADAGCGVDDIDLIVVATTTPDLVFPSTAALIQNKLDMRHGAAFDVQAVCSGFVYALAVTDGLLKGGVFERALVIGAETMSRILNWEDRTTCVLFGDGAGAWVLERAKGGKAGLVGYDLRSEGRYSGLLKTTGGVSSTQSSGVLTMEGPAVFKHAVTKISNSMERLIEREKIAIEEIDWFVPHQANQRILEGVADKLKISRDKVISTVAQHGNTSAASVPLAFHQAVNDGRIKRGDLCLLEALGGGLTWGSALVRF</sequence>
<keyword evidence="12" id="KW-1185">Reference proteome</keyword>
<feature type="region of interest" description="ACP-binding" evidence="8">
    <location>
        <begin position="249"/>
        <end position="253"/>
    </location>
</feature>
<keyword evidence="3 8" id="KW-0808">Transferase</keyword>
<evidence type="ECO:0000256" key="5">
    <source>
        <dbReference type="ARBA" id="ARBA00023098"/>
    </source>
</evidence>
<comment type="catalytic activity">
    <reaction evidence="8">
        <text>malonyl-[ACP] + acetyl-CoA + H(+) = 3-oxobutanoyl-[ACP] + CO2 + CoA</text>
        <dbReference type="Rhea" id="RHEA:12080"/>
        <dbReference type="Rhea" id="RHEA-COMP:9623"/>
        <dbReference type="Rhea" id="RHEA-COMP:9625"/>
        <dbReference type="ChEBI" id="CHEBI:15378"/>
        <dbReference type="ChEBI" id="CHEBI:16526"/>
        <dbReference type="ChEBI" id="CHEBI:57287"/>
        <dbReference type="ChEBI" id="CHEBI:57288"/>
        <dbReference type="ChEBI" id="CHEBI:78449"/>
        <dbReference type="ChEBI" id="CHEBI:78450"/>
        <dbReference type="EC" id="2.3.1.180"/>
    </reaction>
</comment>
<dbReference type="Pfam" id="PF08545">
    <property type="entry name" value="ACP_syn_III"/>
    <property type="match status" value="1"/>
</dbReference>
<organism evidence="11 12">
    <name type="scientific">Hyphobacterium lacteum</name>
    <dbReference type="NCBI Taxonomy" id="3116575"/>
    <lineage>
        <taxon>Bacteria</taxon>
        <taxon>Pseudomonadati</taxon>
        <taxon>Pseudomonadota</taxon>
        <taxon>Alphaproteobacteria</taxon>
        <taxon>Maricaulales</taxon>
        <taxon>Maricaulaceae</taxon>
        <taxon>Hyphobacterium</taxon>
    </lineage>
</organism>
<name>A0ABU7LMB3_9PROT</name>
<keyword evidence="6 8" id="KW-0275">Fatty acid biosynthesis</keyword>
<reference evidence="11 12" key="1">
    <citation type="submission" date="2024-01" db="EMBL/GenBank/DDBJ databases">
        <title>Hyphobacterium bacterium isolated from marine sediment.</title>
        <authorList>
            <person name="Zhao S."/>
        </authorList>
    </citation>
    <scope>NUCLEOTIDE SEQUENCE [LARGE SCALE GENOMIC DNA]</scope>
    <source>
        <strain evidence="12">HN65</strain>
    </source>
</reference>
<comment type="function">
    <text evidence="8">Catalyzes the condensation reaction of fatty acid synthesis by the addition to an acyl acceptor of two carbons from malonyl-ACP. Catalyzes the first condensation reaction which initiates fatty acid synthesis and may therefore play a role in governing the total rate of fatty acid production. Possesses both acetoacetyl-ACP synthase and acetyl transacylase activities. Its substrate specificity determines the biosynthesis of branched-chain and/or straight-chain of fatty acids.</text>
</comment>
<dbReference type="InterPro" id="IPR013751">
    <property type="entry name" value="ACP_syn_III_N"/>
</dbReference>
<comment type="similarity">
    <text evidence="1 8">Belongs to the thiolase-like superfamily. FabH family.</text>
</comment>
<feature type="active site" evidence="8">
    <location>
        <position position="278"/>
    </location>
</feature>
<feature type="domain" description="Beta-ketoacyl-[acyl-carrier-protein] synthase III C-terminal" evidence="9">
    <location>
        <begin position="233"/>
        <end position="320"/>
    </location>
</feature>
<feature type="active site" evidence="8">
    <location>
        <position position="248"/>
    </location>
</feature>
<accession>A0ABU7LMB3</accession>
<evidence type="ECO:0000256" key="3">
    <source>
        <dbReference type="ARBA" id="ARBA00022679"/>
    </source>
</evidence>
<dbReference type="Proteomes" id="UP001354971">
    <property type="component" value="Unassembled WGS sequence"/>
</dbReference>
<keyword evidence="4 8" id="KW-0276">Fatty acid metabolism</keyword>
<keyword evidence="8 11" id="KW-0012">Acyltransferase</keyword>
<evidence type="ECO:0000256" key="4">
    <source>
        <dbReference type="ARBA" id="ARBA00022832"/>
    </source>
</evidence>
<dbReference type="RefSeq" id="WP_330197676.1">
    <property type="nucleotide sequence ID" value="NZ_JAZDRP010000001.1"/>
</dbReference>
<evidence type="ECO:0000256" key="2">
    <source>
        <dbReference type="ARBA" id="ARBA00022516"/>
    </source>
</evidence>
<evidence type="ECO:0000256" key="8">
    <source>
        <dbReference type="HAMAP-Rule" id="MF_01815"/>
    </source>
</evidence>
<comment type="subunit">
    <text evidence="8">Homodimer.</text>
</comment>
<keyword evidence="2 8" id="KW-0444">Lipid biosynthesis</keyword>
<dbReference type="InterPro" id="IPR013747">
    <property type="entry name" value="ACP_syn_III_C"/>
</dbReference>
<keyword evidence="5 8" id="KW-0443">Lipid metabolism</keyword>
<dbReference type="PANTHER" id="PTHR43091:SF1">
    <property type="entry name" value="BETA-KETOACYL-[ACYL-CARRIER-PROTEIN] SYNTHASE III, CHLOROPLASTIC"/>
    <property type="match status" value="1"/>
</dbReference>
<evidence type="ECO:0000256" key="1">
    <source>
        <dbReference type="ARBA" id="ARBA00008642"/>
    </source>
</evidence>
<keyword evidence="8" id="KW-0963">Cytoplasm</keyword>
<protein>
    <recommendedName>
        <fullName evidence="8">Beta-ketoacyl-[acyl-carrier-protein] synthase III</fullName>
        <shortName evidence="8">Beta-ketoacyl-ACP synthase III</shortName>
        <shortName evidence="8">KAS III</shortName>
        <ecNumber evidence="8">2.3.1.180</ecNumber>
    </recommendedName>
    <alternativeName>
        <fullName evidence="8">3-oxoacyl-[acyl-carrier-protein] synthase 3</fullName>
    </alternativeName>
    <alternativeName>
        <fullName evidence="8">3-oxoacyl-[acyl-carrier-protein] synthase III</fullName>
    </alternativeName>
</protein>
<evidence type="ECO:0000259" key="9">
    <source>
        <dbReference type="Pfam" id="PF08541"/>
    </source>
</evidence>
<dbReference type="Pfam" id="PF08541">
    <property type="entry name" value="ACP_syn_III_C"/>
    <property type="match status" value="1"/>
</dbReference>
<dbReference type="HAMAP" id="MF_01815">
    <property type="entry name" value="FabH"/>
    <property type="match status" value="1"/>
</dbReference>
<evidence type="ECO:0000313" key="11">
    <source>
        <dbReference type="EMBL" id="MEE2525013.1"/>
    </source>
</evidence>
<dbReference type="CDD" id="cd00830">
    <property type="entry name" value="KAS_III"/>
    <property type="match status" value="1"/>
</dbReference>
<evidence type="ECO:0000256" key="6">
    <source>
        <dbReference type="ARBA" id="ARBA00023160"/>
    </source>
</evidence>
<dbReference type="InterPro" id="IPR004655">
    <property type="entry name" value="FabH"/>
</dbReference>